<reference evidence="2" key="1">
    <citation type="journal article" date="2023" name="Mol. Phylogenet. Evol.">
        <title>Genome-scale phylogeny and comparative genomics of the fungal order Sordariales.</title>
        <authorList>
            <person name="Hensen N."/>
            <person name="Bonometti L."/>
            <person name="Westerberg I."/>
            <person name="Brannstrom I.O."/>
            <person name="Guillou S."/>
            <person name="Cros-Aarteil S."/>
            <person name="Calhoun S."/>
            <person name="Haridas S."/>
            <person name="Kuo A."/>
            <person name="Mondo S."/>
            <person name="Pangilinan J."/>
            <person name="Riley R."/>
            <person name="LaButti K."/>
            <person name="Andreopoulos B."/>
            <person name="Lipzen A."/>
            <person name="Chen C."/>
            <person name="Yan M."/>
            <person name="Daum C."/>
            <person name="Ng V."/>
            <person name="Clum A."/>
            <person name="Steindorff A."/>
            <person name="Ohm R.A."/>
            <person name="Martin F."/>
            <person name="Silar P."/>
            <person name="Natvig D.O."/>
            <person name="Lalanne C."/>
            <person name="Gautier V."/>
            <person name="Ament-Velasquez S.L."/>
            <person name="Kruys A."/>
            <person name="Hutchinson M.I."/>
            <person name="Powell A.J."/>
            <person name="Barry K."/>
            <person name="Miller A.N."/>
            <person name="Grigoriev I.V."/>
            <person name="Debuchy R."/>
            <person name="Gladieux P."/>
            <person name="Hiltunen Thoren M."/>
            <person name="Johannesson H."/>
        </authorList>
    </citation>
    <scope>NUCLEOTIDE SEQUENCE</scope>
    <source>
        <strain evidence="2">FGSC 1904</strain>
    </source>
</reference>
<organism evidence="2 3">
    <name type="scientific">Sordaria brevicollis</name>
    <dbReference type="NCBI Taxonomy" id="83679"/>
    <lineage>
        <taxon>Eukaryota</taxon>
        <taxon>Fungi</taxon>
        <taxon>Dikarya</taxon>
        <taxon>Ascomycota</taxon>
        <taxon>Pezizomycotina</taxon>
        <taxon>Sordariomycetes</taxon>
        <taxon>Sordariomycetidae</taxon>
        <taxon>Sordariales</taxon>
        <taxon>Sordariaceae</taxon>
        <taxon>Sordaria</taxon>
    </lineage>
</organism>
<proteinExistence type="predicted"/>
<sequence length="162" mass="18822">MDTEAAKRRERGYDVFPCYCWFSSSYIITISCLLYLLASSCFFWSPRYRSHLHILFCNKKRRNKKGSNGGSQKHFHPRFHSSHLSSLNFPDILIPSLLPFVHLSKTKKSSWCCSCRKRKKSFENVPSSRMPRILSLYEPTYTTRVGEIPDSTSIGFPPSSKR</sequence>
<comment type="caution">
    <text evidence="2">The sequence shown here is derived from an EMBL/GenBank/DDBJ whole genome shotgun (WGS) entry which is preliminary data.</text>
</comment>
<keyword evidence="1" id="KW-0472">Membrane</keyword>
<keyword evidence="3" id="KW-1185">Reference proteome</keyword>
<protein>
    <submittedName>
        <fullName evidence="2">Uncharacterized protein</fullName>
    </submittedName>
</protein>
<keyword evidence="1" id="KW-0812">Transmembrane</keyword>
<evidence type="ECO:0000313" key="3">
    <source>
        <dbReference type="Proteomes" id="UP001281003"/>
    </source>
</evidence>
<accession>A0AAE0P917</accession>
<dbReference type="EMBL" id="JAUTDP010000010">
    <property type="protein sequence ID" value="KAK3395508.1"/>
    <property type="molecule type" value="Genomic_DNA"/>
</dbReference>
<dbReference type="PROSITE" id="PS51257">
    <property type="entry name" value="PROKAR_LIPOPROTEIN"/>
    <property type="match status" value="1"/>
</dbReference>
<name>A0AAE0P917_SORBR</name>
<feature type="transmembrane region" description="Helical" evidence="1">
    <location>
        <begin position="26"/>
        <end position="45"/>
    </location>
</feature>
<evidence type="ECO:0000256" key="1">
    <source>
        <dbReference type="SAM" id="Phobius"/>
    </source>
</evidence>
<keyword evidence="1" id="KW-1133">Transmembrane helix</keyword>
<evidence type="ECO:0000313" key="2">
    <source>
        <dbReference type="EMBL" id="KAK3395508.1"/>
    </source>
</evidence>
<gene>
    <name evidence="2" type="ORF">B0T20DRAFT_36879</name>
</gene>
<dbReference type="Proteomes" id="UP001281003">
    <property type="component" value="Unassembled WGS sequence"/>
</dbReference>
<dbReference type="AlphaFoldDB" id="A0AAE0P917"/>
<reference evidence="2" key="2">
    <citation type="submission" date="2023-07" db="EMBL/GenBank/DDBJ databases">
        <authorList>
            <consortium name="Lawrence Berkeley National Laboratory"/>
            <person name="Haridas S."/>
            <person name="Hensen N."/>
            <person name="Bonometti L."/>
            <person name="Westerberg I."/>
            <person name="Brannstrom I.O."/>
            <person name="Guillou S."/>
            <person name="Cros-Aarteil S."/>
            <person name="Calhoun S."/>
            <person name="Kuo A."/>
            <person name="Mondo S."/>
            <person name="Pangilinan J."/>
            <person name="Riley R."/>
            <person name="LaButti K."/>
            <person name="Andreopoulos B."/>
            <person name="Lipzen A."/>
            <person name="Chen C."/>
            <person name="Yanf M."/>
            <person name="Daum C."/>
            <person name="Ng V."/>
            <person name="Clum A."/>
            <person name="Steindorff A."/>
            <person name="Ohm R."/>
            <person name="Martin F."/>
            <person name="Silar P."/>
            <person name="Natvig D."/>
            <person name="Lalanne C."/>
            <person name="Gautier V."/>
            <person name="Ament-velasquez S.L."/>
            <person name="Kruys A."/>
            <person name="Hutchinson M.I."/>
            <person name="Powell A.J."/>
            <person name="Barry K."/>
            <person name="Miller A.N."/>
            <person name="Grigoriev I.V."/>
            <person name="Debuchy R."/>
            <person name="Gladieux P."/>
            <person name="Thoren M.H."/>
            <person name="Johannesson H."/>
        </authorList>
    </citation>
    <scope>NUCLEOTIDE SEQUENCE</scope>
    <source>
        <strain evidence="2">FGSC 1904</strain>
    </source>
</reference>